<dbReference type="eggNOG" id="ENOG502T4H3">
    <property type="taxonomic scope" value="Eukaryota"/>
</dbReference>
<dbReference type="RefSeq" id="XP_001527155.1">
    <property type="nucleotide sequence ID" value="XM_001527105.1"/>
</dbReference>
<reference evidence="2 3" key="1">
    <citation type="journal article" date="2009" name="Nature">
        <title>Evolution of pathogenicity and sexual reproduction in eight Candida genomes.</title>
        <authorList>
            <person name="Butler G."/>
            <person name="Rasmussen M.D."/>
            <person name="Lin M.F."/>
            <person name="Santos M.A."/>
            <person name="Sakthikumar S."/>
            <person name="Munro C.A."/>
            <person name="Rheinbay E."/>
            <person name="Grabherr M."/>
            <person name="Forche A."/>
            <person name="Reedy J.L."/>
            <person name="Agrafioti I."/>
            <person name="Arnaud M.B."/>
            <person name="Bates S."/>
            <person name="Brown A.J."/>
            <person name="Brunke S."/>
            <person name="Costanzo M.C."/>
            <person name="Fitzpatrick D.A."/>
            <person name="de Groot P.W."/>
            <person name="Harris D."/>
            <person name="Hoyer L.L."/>
            <person name="Hube B."/>
            <person name="Klis F.M."/>
            <person name="Kodira C."/>
            <person name="Lennard N."/>
            <person name="Logue M.E."/>
            <person name="Martin R."/>
            <person name="Neiman A.M."/>
            <person name="Nikolaou E."/>
            <person name="Quail M.A."/>
            <person name="Quinn J."/>
            <person name="Santos M.C."/>
            <person name="Schmitzberger F.F."/>
            <person name="Sherlock G."/>
            <person name="Shah P."/>
            <person name="Silverstein K.A."/>
            <person name="Skrzypek M.S."/>
            <person name="Soll D."/>
            <person name="Staggs R."/>
            <person name="Stansfield I."/>
            <person name="Stumpf M.P."/>
            <person name="Sudbery P.E."/>
            <person name="Srikantha T."/>
            <person name="Zeng Q."/>
            <person name="Berman J."/>
            <person name="Berriman M."/>
            <person name="Heitman J."/>
            <person name="Gow N.A."/>
            <person name="Lorenz M.C."/>
            <person name="Birren B.W."/>
            <person name="Kellis M."/>
            <person name="Cuomo C.A."/>
        </authorList>
    </citation>
    <scope>NUCLEOTIDE SEQUENCE [LARGE SCALE GENOMIC DNA]</scope>
    <source>
        <strain evidence="3">ATCC 11503 / BCRC 21390 / CBS 2605 / JCM 1781 / NBRC 1676 / NRRL YB-4239</strain>
    </source>
</reference>
<keyword evidence="3" id="KW-1185">Reference proteome</keyword>
<dbReference type="HOGENOM" id="CLU_068304_0_0_1"/>
<dbReference type="AlphaFoldDB" id="A5DX97"/>
<keyword evidence="1" id="KW-0732">Signal</keyword>
<dbReference type="VEuPathDB" id="FungiDB:LELG_01984"/>
<dbReference type="EMBL" id="CH981525">
    <property type="protein sequence ID" value="EDK43805.1"/>
    <property type="molecule type" value="Genomic_DNA"/>
</dbReference>
<dbReference type="OrthoDB" id="4095418at2759"/>
<evidence type="ECO:0000256" key="1">
    <source>
        <dbReference type="SAM" id="SignalP"/>
    </source>
</evidence>
<dbReference type="OMA" id="DNMYGIK"/>
<accession>A5DX97</accession>
<dbReference type="Proteomes" id="UP000001996">
    <property type="component" value="Unassembled WGS sequence"/>
</dbReference>
<protein>
    <submittedName>
        <fullName evidence="2">Uncharacterized protein</fullName>
    </submittedName>
</protein>
<dbReference type="KEGG" id="lel:PVL30_001954"/>
<proteinExistence type="predicted"/>
<sequence length="390" mass="43105">MKLWTIIPTTLLLCTQVVKCYDYSHYDYILDEISALDFEDSLDYDDGFDFGKRADSNSSSSSTTNSAAVDQYVSLFKTIGASGLIPQLLSEIANSSEQVQNLANQVQFFAAGGSNISFDGLNVELNFTEILNAVLDSGIIQSTANGLLVNDTNNQFLAQFLGGVLSSPNNVWIGWLLMGLGNGHDLTVPWLADLIVNSTSKANTNSTNQSEINVQQQLPVAQQAQNYDVVIDFSDNWESNFIKRADDDTNQYSGSLNQFINNAANTILNSQLVSSNANDILVALNQSGIVVPLVIEVLKTPNLNNLVSPIVATLYNNGVFDGLDLESYYEYAKEKNYLSDALQYLLTDEHWSPPLAQLFRRMEDTGSFQYLQDNMYGPHKRKQMNQNTGS</sequence>
<organism evidence="2 3">
    <name type="scientific">Lodderomyces elongisporus (strain ATCC 11503 / CBS 2605 / JCM 1781 / NBRC 1676 / NRRL YB-4239)</name>
    <name type="common">Yeast</name>
    <name type="synonym">Saccharomyces elongisporus</name>
    <dbReference type="NCBI Taxonomy" id="379508"/>
    <lineage>
        <taxon>Eukaryota</taxon>
        <taxon>Fungi</taxon>
        <taxon>Dikarya</taxon>
        <taxon>Ascomycota</taxon>
        <taxon>Saccharomycotina</taxon>
        <taxon>Pichiomycetes</taxon>
        <taxon>Debaryomycetaceae</taxon>
        <taxon>Candida/Lodderomyces clade</taxon>
        <taxon>Lodderomyces</taxon>
    </lineage>
</organism>
<dbReference type="InParanoid" id="A5DX97"/>
<dbReference type="STRING" id="379508.A5DX97"/>
<gene>
    <name evidence="2" type="ORF">LELG_01984</name>
</gene>
<dbReference type="GeneID" id="5233721"/>
<evidence type="ECO:0000313" key="3">
    <source>
        <dbReference type="Proteomes" id="UP000001996"/>
    </source>
</evidence>
<name>A5DX97_LODEL</name>
<feature type="signal peptide" evidence="1">
    <location>
        <begin position="1"/>
        <end position="20"/>
    </location>
</feature>
<feature type="chain" id="PRO_5002679921" evidence="1">
    <location>
        <begin position="21"/>
        <end position="390"/>
    </location>
</feature>
<evidence type="ECO:0000313" key="2">
    <source>
        <dbReference type="EMBL" id="EDK43805.1"/>
    </source>
</evidence>